<name>A0A9P0LYF6_ACAOB</name>
<evidence type="ECO:0000313" key="2">
    <source>
        <dbReference type="Proteomes" id="UP001152888"/>
    </source>
</evidence>
<comment type="caution">
    <text evidence="1">The sequence shown here is derived from an EMBL/GenBank/DDBJ whole genome shotgun (WGS) entry which is preliminary data.</text>
</comment>
<gene>
    <name evidence="1" type="ORF">ACAOBT_LOCUS30057</name>
</gene>
<protein>
    <submittedName>
        <fullName evidence="1">Uncharacterized protein</fullName>
    </submittedName>
</protein>
<dbReference type="EMBL" id="CAKOFQ010007787">
    <property type="protein sequence ID" value="CAH2008160.1"/>
    <property type="molecule type" value="Genomic_DNA"/>
</dbReference>
<organism evidence="1 2">
    <name type="scientific">Acanthoscelides obtectus</name>
    <name type="common">Bean weevil</name>
    <name type="synonym">Bruchus obtectus</name>
    <dbReference type="NCBI Taxonomy" id="200917"/>
    <lineage>
        <taxon>Eukaryota</taxon>
        <taxon>Metazoa</taxon>
        <taxon>Ecdysozoa</taxon>
        <taxon>Arthropoda</taxon>
        <taxon>Hexapoda</taxon>
        <taxon>Insecta</taxon>
        <taxon>Pterygota</taxon>
        <taxon>Neoptera</taxon>
        <taxon>Endopterygota</taxon>
        <taxon>Coleoptera</taxon>
        <taxon>Polyphaga</taxon>
        <taxon>Cucujiformia</taxon>
        <taxon>Chrysomeloidea</taxon>
        <taxon>Chrysomelidae</taxon>
        <taxon>Bruchinae</taxon>
        <taxon>Bruchini</taxon>
        <taxon>Acanthoscelides</taxon>
    </lineage>
</organism>
<accession>A0A9P0LYF6</accession>
<sequence>MRSYRWNCGFILPFCFPITFIEHQTHVIKNTVGDGRRKEKCRIENLTTPYCRGE</sequence>
<reference evidence="1" key="1">
    <citation type="submission" date="2022-03" db="EMBL/GenBank/DDBJ databases">
        <authorList>
            <person name="Sayadi A."/>
        </authorList>
    </citation>
    <scope>NUCLEOTIDE SEQUENCE</scope>
</reference>
<dbReference type="Proteomes" id="UP001152888">
    <property type="component" value="Unassembled WGS sequence"/>
</dbReference>
<dbReference type="AlphaFoldDB" id="A0A9P0LYF6"/>
<proteinExistence type="predicted"/>
<evidence type="ECO:0000313" key="1">
    <source>
        <dbReference type="EMBL" id="CAH2008160.1"/>
    </source>
</evidence>
<keyword evidence="2" id="KW-1185">Reference proteome</keyword>